<comment type="subcellular location">
    <subcellularLocation>
        <location evidence="1">Cell membrane</location>
        <topology evidence="1">Single-pass type II membrane protein</topology>
    </subcellularLocation>
</comment>
<sequence>MTVGHLCFYMHFTPPKRMASCPAVYENFGNLRIAEDVPSRQNSVWSNKTLLITLALCITALVVILSVGGVAYHQINEDFQEMEEQINMINLTLMMLSWDLYSLKGNMSSSCPVLWHMNKGKCFFFSYKKRTWSSAEKSCLNEKANLAVINTQETQRFLSRFRLKLNFWIGLRYNDSNWKWTDGSSLHTSETYWQPGQPSHLLKNNYCVYMSPESNGSLWAVAKCDEHKHWVCEKLAA</sequence>
<proteinExistence type="predicted"/>
<evidence type="ECO:0000313" key="4">
    <source>
        <dbReference type="EMBL" id="KAG2470872.1"/>
    </source>
</evidence>
<dbReference type="InterPro" id="IPR050828">
    <property type="entry name" value="C-type_lectin/matrix_domain"/>
</dbReference>
<dbReference type="InterPro" id="IPR016186">
    <property type="entry name" value="C-type_lectin-like/link_sf"/>
</dbReference>
<evidence type="ECO:0000256" key="1">
    <source>
        <dbReference type="ARBA" id="ARBA00004401"/>
    </source>
</evidence>
<reference evidence="4 5" key="1">
    <citation type="journal article" date="2021" name="Cell">
        <title>Tracing the genetic footprints of vertebrate landing in non-teleost ray-finned fishes.</title>
        <authorList>
            <person name="Bi X."/>
            <person name="Wang K."/>
            <person name="Yang L."/>
            <person name="Pan H."/>
            <person name="Jiang H."/>
            <person name="Wei Q."/>
            <person name="Fang M."/>
            <person name="Yu H."/>
            <person name="Zhu C."/>
            <person name="Cai Y."/>
            <person name="He Y."/>
            <person name="Gan X."/>
            <person name="Zeng H."/>
            <person name="Yu D."/>
            <person name="Zhu Y."/>
            <person name="Jiang H."/>
            <person name="Qiu Q."/>
            <person name="Yang H."/>
            <person name="Zhang Y.E."/>
            <person name="Wang W."/>
            <person name="Zhu M."/>
            <person name="He S."/>
            <person name="Zhang G."/>
        </authorList>
    </citation>
    <scope>NUCLEOTIDE SEQUENCE [LARGE SCALE GENOMIC DNA]</scope>
    <source>
        <strain evidence="4">Bchr_013</strain>
    </source>
</reference>
<dbReference type="Pfam" id="PF00059">
    <property type="entry name" value="Lectin_C"/>
    <property type="match status" value="1"/>
</dbReference>
<dbReference type="Proteomes" id="UP000886611">
    <property type="component" value="Unassembled WGS sequence"/>
</dbReference>
<organism evidence="4 5">
    <name type="scientific">Polypterus senegalus</name>
    <name type="common">Senegal bichir</name>
    <dbReference type="NCBI Taxonomy" id="55291"/>
    <lineage>
        <taxon>Eukaryota</taxon>
        <taxon>Metazoa</taxon>
        <taxon>Chordata</taxon>
        <taxon>Craniata</taxon>
        <taxon>Vertebrata</taxon>
        <taxon>Euteleostomi</taxon>
        <taxon>Actinopterygii</taxon>
        <taxon>Polypteriformes</taxon>
        <taxon>Polypteridae</taxon>
        <taxon>Polypterus</taxon>
    </lineage>
</organism>
<dbReference type="GO" id="GO:0005886">
    <property type="term" value="C:plasma membrane"/>
    <property type="evidence" value="ECO:0007669"/>
    <property type="project" value="UniProtKB-SubCell"/>
</dbReference>
<dbReference type="AlphaFoldDB" id="A0A8X7XMZ3"/>
<dbReference type="PANTHER" id="PTHR45710">
    <property type="entry name" value="C-TYPE LECTIN DOMAIN-CONTAINING PROTEIN 180"/>
    <property type="match status" value="1"/>
</dbReference>
<dbReference type="OrthoDB" id="6337382at2759"/>
<keyword evidence="2" id="KW-0472">Membrane</keyword>
<dbReference type="SMART" id="SM00034">
    <property type="entry name" value="CLECT"/>
    <property type="match status" value="1"/>
</dbReference>
<keyword evidence="2" id="KW-1133">Transmembrane helix</keyword>
<accession>A0A8X7XMZ3</accession>
<feature type="domain" description="C-type lectin" evidence="3">
    <location>
        <begin position="118"/>
        <end position="233"/>
    </location>
</feature>
<feature type="non-terminal residue" evidence="4">
    <location>
        <position position="237"/>
    </location>
</feature>
<dbReference type="SUPFAM" id="SSF56436">
    <property type="entry name" value="C-type lectin-like"/>
    <property type="match status" value="1"/>
</dbReference>
<dbReference type="InterPro" id="IPR001304">
    <property type="entry name" value="C-type_lectin-like"/>
</dbReference>
<evidence type="ECO:0000256" key="2">
    <source>
        <dbReference type="SAM" id="Phobius"/>
    </source>
</evidence>
<name>A0A8X7XMZ3_POLSE</name>
<comment type="caution">
    <text evidence="4">The sequence shown here is derived from an EMBL/GenBank/DDBJ whole genome shotgun (WGS) entry which is preliminary data.</text>
</comment>
<feature type="non-terminal residue" evidence="4">
    <location>
        <position position="1"/>
    </location>
</feature>
<keyword evidence="5" id="KW-1185">Reference proteome</keyword>
<dbReference type="InterPro" id="IPR016187">
    <property type="entry name" value="CTDL_fold"/>
</dbReference>
<protein>
    <submittedName>
        <fullName evidence="4">ASGR2 protein</fullName>
    </submittedName>
</protein>
<dbReference type="PANTHER" id="PTHR45710:SF26">
    <property type="entry name" value="RH26557P"/>
    <property type="match status" value="1"/>
</dbReference>
<dbReference type="EMBL" id="JAATIS010000094">
    <property type="protein sequence ID" value="KAG2470872.1"/>
    <property type="molecule type" value="Genomic_DNA"/>
</dbReference>
<dbReference type="Gene3D" id="3.10.100.10">
    <property type="entry name" value="Mannose-Binding Protein A, subunit A"/>
    <property type="match status" value="1"/>
</dbReference>
<evidence type="ECO:0000259" key="3">
    <source>
        <dbReference type="PROSITE" id="PS50041"/>
    </source>
</evidence>
<gene>
    <name evidence="4" type="primary">Asgr2</name>
    <name evidence="4" type="ORF">GTO96_0005455</name>
</gene>
<dbReference type="PROSITE" id="PS50041">
    <property type="entry name" value="C_TYPE_LECTIN_2"/>
    <property type="match status" value="1"/>
</dbReference>
<evidence type="ECO:0000313" key="5">
    <source>
        <dbReference type="Proteomes" id="UP000886611"/>
    </source>
</evidence>
<feature type="transmembrane region" description="Helical" evidence="2">
    <location>
        <begin position="50"/>
        <end position="72"/>
    </location>
</feature>
<keyword evidence="2" id="KW-0812">Transmembrane</keyword>